<dbReference type="Proteomes" id="UP000002432">
    <property type="component" value="Chromosome"/>
</dbReference>
<dbReference type="Pfam" id="PF02774">
    <property type="entry name" value="Semialdhyde_dhC"/>
    <property type="match status" value="1"/>
</dbReference>
<dbReference type="InterPro" id="IPR000534">
    <property type="entry name" value="Semialdehyde_DH_NAD-bd"/>
</dbReference>
<evidence type="ECO:0000313" key="5">
    <source>
        <dbReference type="Proteomes" id="UP000002432"/>
    </source>
</evidence>
<reference evidence="4 5" key="1">
    <citation type="journal article" date="2009" name="Appl. Environ. Microbiol.">
        <title>Three genomes from the phylum Acidobacteria provide insight into the lifestyles of these microorganisms in soils.</title>
        <authorList>
            <person name="Ward N.L."/>
            <person name="Challacombe J.F."/>
            <person name="Janssen P.H."/>
            <person name="Henrissat B."/>
            <person name="Coutinho P.M."/>
            <person name="Wu M."/>
            <person name="Xie G."/>
            <person name="Haft D.H."/>
            <person name="Sait M."/>
            <person name="Badger J."/>
            <person name="Barabote R.D."/>
            <person name="Bradley B."/>
            <person name="Brettin T.S."/>
            <person name="Brinkac L.M."/>
            <person name="Bruce D."/>
            <person name="Creasy T."/>
            <person name="Daugherty S.C."/>
            <person name="Davidsen T.M."/>
            <person name="DeBoy R.T."/>
            <person name="Detter J.C."/>
            <person name="Dodson R.J."/>
            <person name="Durkin A.S."/>
            <person name="Ganapathy A."/>
            <person name="Gwinn-Giglio M."/>
            <person name="Han C.S."/>
            <person name="Khouri H."/>
            <person name="Kiss H."/>
            <person name="Kothari S.P."/>
            <person name="Madupu R."/>
            <person name="Nelson K.E."/>
            <person name="Nelson W.C."/>
            <person name="Paulsen I."/>
            <person name="Penn K."/>
            <person name="Ren Q."/>
            <person name="Rosovitz M.J."/>
            <person name="Selengut J.D."/>
            <person name="Shrivastava S."/>
            <person name="Sullivan S.A."/>
            <person name="Tapia R."/>
            <person name="Thompson L.S."/>
            <person name="Watkins K.L."/>
            <person name="Yang Q."/>
            <person name="Yu C."/>
            <person name="Zafar N."/>
            <person name="Zhou L."/>
            <person name="Kuske C.R."/>
        </authorList>
    </citation>
    <scope>NUCLEOTIDE SEQUENCE [LARGE SCALE GENOMIC DNA]</scope>
    <source>
        <strain evidence="4 5">Ellin345</strain>
    </source>
</reference>
<evidence type="ECO:0000259" key="3">
    <source>
        <dbReference type="Pfam" id="PF02774"/>
    </source>
</evidence>
<dbReference type="Gene3D" id="3.30.360.10">
    <property type="entry name" value="Dihydrodipicolinate Reductase, domain 2"/>
    <property type="match status" value="1"/>
</dbReference>
<dbReference type="Gene3D" id="3.40.50.720">
    <property type="entry name" value="NAD(P)-binding Rossmann-like Domain"/>
    <property type="match status" value="1"/>
</dbReference>
<dbReference type="GO" id="GO:0051287">
    <property type="term" value="F:NAD binding"/>
    <property type="evidence" value="ECO:0007669"/>
    <property type="project" value="InterPro"/>
</dbReference>
<dbReference type="GO" id="GO:0004073">
    <property type="term" value="F:aspartate-semialdehyde dehydrogenase activity"/>
    <property type="evidence" value="ECO:0007669"/>
    <property type="project" value="UniProtKB-EC"/>
</dbReference>
<dbReference type="PANTHER" id="PTHR46278">
    <property type="entry name" value="DEHYDROGENASE, PUTATIVE-RELATED"/>
    <property type="match status" value="1"/>
</dbReference>
<evidence type="ECO:0000256" key="1">
    <source>
        <dbReference type="ARBA" id="ARBA00010584"/>
    </source>
</evidence>
<dbReference type="RefSeq" id="WP_011523160.1">
    <property type="nucleotide sequence ID" value="NC_008009.1"/>
</dbReference>
<dbReference type="STRING" id="204669.Acid345_2358"/>
<dbReference type="GO" id="GO:0046983">
    <property type="term" value="F:protein dimerization activity"/>
    <property type="evidence" value="ECO:0007669"/>
    <property type="project" value="InterPro"/>
</dbReference>
<protein>
    <submittedName>
        <fullName evidence="4">Aspartate semialdehyde dehydrogenase</fullName>
        <ecNumber evidence="4">1.2.1.11</ecNumber>
    </submittedName>
</protein>
<dbReference type="CDD" id="cd18129">
    <property type="entry name" value="ASADH_C_USG1_like"/>
    <property type="match status" value="1"/>
</dbReference>
<dbReference type="KEGG" id="aba:Acid345_2358"/>
<keyword evidence="5" id="KW-1185">Reference proteome</keyword>
<dbReference type="SUPFAM" id="SSF51735">
    <property type="entry name" value="NAD(P)-binding Rossmann-fold domains"/>
    <property type="match status" value="1"/>
</dbReference>
<accession>Q1IP41</accession>
<dbReference type="CDD" id="cd17894">
    <property type="entry name" value="ASADH_USG1_N"/>
    <property type="match status" value="1"/>
</dbReference>
<dbReference type="GO" id="GO:0008652">
    <property type="term" value="P:amino acid biosynthetic process"/>
    <property type="evidence" value="ECO:0007669"/>
    <property type="project" value="InterPro"/>
</dbReference>
<dbReference type="PIRSF" id="PIRSF000148">
    <property type="entry name" value="ASA_dh"/>
    <property type="match status" value="1"/>
</dbReference>
<dbReference type="EMBL" id="CP000360">
    <property type="protein sequence ID" value="ABF41359.1"/>
    <property type="molecule type" value="Genomic_DNA"/>
</dbReference>
<keyword evidence="4" id="KW-0560">Oxidoreductase</keyword>
<dbReference type="PANTHER" id="PTHR46278:SF2">
    <property type="entry name" value="ASPARTATE-SEMIALDEHYDE DEHYDROGENASE"/>
    <property type="match status" value="1"/>
</dbReference>
<name>Q1IP41_KORVE</name>
<sequence>MTKTKNENTNWGMLFRVAIVGAATLKGREIKEVLSERNFPAQDVRLLDDEESLGQLEQVGDEATFIQSLVPEHLANVDFAFFASDPEFTQKTWKQSKQSGSEIIDLSYALENEPGVQLRSPWIEHELGTAELSLTTHPVVVAHPAAVVLALLLVRAKKAGAIRNAIATVFEPASERGKRGMDELHEQTINLLSFQQLPMTIFGTQVAFNMVDRFGAGSVHSLAESEQRILRHFKAIVGNAAPVPSLMLLQTPTFHGHGFSLYIELADGATLDQLREALSGEHVTLATETEAPNNVSAAGQEQVLVNVRRDPLKESGFWIWATSDNLRVSSTSAVECAELMAASRPRGQVQ</sequence>
<dbReference type="eggNOG" id="COG0136">
    <property type="taxonomic scope" value="Bacteria"/>
</dbReference>
<organism evidence="4 5">
    <name type="scientific">Koribacter versatilis (strain Ellin345)</name>
    <dbReference type="NCBI Taxonomy" id="204669"/>
    <lineage>
        <taxon>Bacteria</taxon>
        <taxon>Pseudomonadati</taxon>
        <taxon>Acidobacteriota</taxon>
        <taxon>Terriglobia</taxon>
        <taxon>Terriglobales</taxon>
        <taxon>Candidatus Korobacteraceae</taxon>
        <taxon>Candidatus Korobacter</taxon>
    </lineage>
</organism>
<dbReference type="InterPro" id="IPR012280">
    <property type="entry name" value="Semialdhyde_DH_dimer_dom"/>
</dbReference>
<dbReference type="EnsemblBacteria" id="ABF41359">
    <property type="protein sequence ID" value="ABF41359"/>
    <property type="gene ID" value="Acid345_2358"/>
</dbReference>
<evidence type="ECO:0000313" key="4">
    <source>
        <dbReference type="EMBL" id="ABF41359.1"/>
    </source>
</evidence>
<comment type="similarity">
    <text evidence="1">Belongs to the aspartate-semialdehyde dehydrogenase family.</text>
</comment>
<feature type="domain" description="Semialdehyde dehydrogenase NAD-binding" evidence="2">
    <location>
        <begin position="16"/>
        <end position="121"/>
    </location>
</feature>
<dbReference type="InterPro" id="IPR036291">
    <property type="entry name" value="NAD(P)-bd_dom_sf"/>
</dbReference>
<evidence type="ECO:0000259" key="2">
    <source>
        <dbReference type="Pfam" id="PF01118"/>
    </source>
</evidence>
<proteinExistence type="inferred from homology"/>
<dbReference type="EC" id="1.2.1.11" evidence="4"/>
<feature type="domain" description="Semialdehyde dehydrogenase dimerisation" evidence="3">
    <location>
        <begin position="160"/>
        <end position="327"/>
    </location>
</feature>
<dbReference type="Pfam" id="PF01118">
    <property type="entry name" value="Semialdhyde_dh"/>
    <property type="match status" value="1"/>
</dbReference>
<dbReference type="HOGENOM" id="CLU_049966_0_1_0"/>
<gene>
    <name evidence="4" type="ordered locus">Acid345_2358</name>
</gene>
<dbReference type="AlphaFoldDB" id="Q1IP41"/>
<dbReference type="SUPFAM" id="SSF55347">
    <property type="entry name" value="Glyceraldehyde-3-phosphate dehydrogenase-like, C-terminal domain"/>
    <property type="match status" value="1"/>
</dbReference>